<proteinExistence type="inferred from homology"/>
<comment type="similarity">
    <text evidence="1">Belongs to the bacterial solute-binding protein 8 family.</text>
</comment>
<dbReference type="InterPro" id="IPR002491">
    <property type="entry name" value="ABC_transptr_periplasmic_BD"/>
</dbReference>
<dbReference type="Proteomes" id="UP000327011">
    <property type="component" value="Unassembled WGS sequence"/>
</dbReference>
<evidence type="ECO:0000313" key="5">
    <source>
        <dbReference type="EMBL" id="KAA9374296.1"/>
    </source>
</evidence>
<dbReference type="EMBL" id="VYTZ01000017">
    <property type="protein sequence ID" value="KAA9374296.1"/>
    <property type="molecule type" value="Genomic_DNA"/>
</dbReference>
<dbReference type="PANTHER" id="PTHR30535:SF34">
    <property type="entry name" value="MOLYBDATE-BINDING PROTEIN MOLA"/>
    <property type="match status" value="1"/>
</dbReference>
<dbReference type="AlphaFoldDB" id="A0A5J5JSV1"/>
<dbReference type="CDD" id="cd01143">
    <property type="entry name" value="YvrC"/>
    <property type="match status" value="1"/>
</dbReference>
<protein>
    <submittedName>
        <fullName evidence="5">ABC transporter substrate-binding protein</fullName>
    </submittedName>
</protein>
<gene>
    <name evidence="5" type="ORF">F5972_32550</name>
</gene>
<feature type="chain" id="PRO_5038773823" evidence="3">
    <location>
        <begin position="25"/>
        <end position="324"/>
    </location>
</feature>
<feature type="signal peptide" evidence="3">
    <location>
        <begin position="1"/>
        <end position="24"/>
    </location>
</feature>
<evidence type="ECO:0000313" key="6">
    <source>
        <dbReference type="Proteomes" id="UP000327011"/>
    </source>
</evidence>
<reference evidence="5 6" key="1">
    <citation type="submission" date="2019-09" db="EMBL/GenBank/DDBJ databases">
        <title>Screening of Novel Bioactive Compounds from Soil-Associated.</title>
        <authorList>
            <person name="Gong X."/>
        </authorList>
    </citation>
    <scope>NUCLEOTIDE SEQUENCE [LARGE SCALE GENOMIC DNA]</scope>
    <source>
        <strain evidence="5 6">Gxj-6</strain>
    </source>
</reference>
<organism evidence="5 6">
    <name type="scientific">Microbispora cellulosiformans</name>
    <dbReference type="NCBI Taxonomy" id="2614688"/>
    <lineage>
        <taxon>Bacteria</taxon>
        <taxon>Bacillati</taxon>
        <taxon>Actinomycetota</taxon>
        <taxon>Actinomycetes</taxon>
        <taxon>Streptosporangiales</taxon>
        <taxon>Streptosporangiaceae</taxon>
        <taxon>Microbispora</taxon>
    </lineage>
</organism>
<dbReference type="PANTHER" id="PTHR30535">
    <property type="entry name" value="VITAMIN B12-BINDING PROTEIN"/>
    <property type="match status" value="1"/>
</dbReference>
<keyword evidence="6" id="KW-1185">Reference proteome</keyword>
<dbReference type="InterPro" id="IPR050902">
    <property type="entry name" value="ABC_Transporter_SBP"/>
</dbReference>
<evidence type="ECO:0000256" key="2">
    <source>
        <dbReference type="SAM" id="MobiDB-lite"/>
    </source>
</evidence>
<evidence type="ECO:0000256" key="3">
    <source>
        <dbReference type="SAM" id="SignalP"/>
    </source>
</evidence>
<feature type="region of interest" description="Disordered" evidence="2">
    <location>
        <begin position="23"/>
        <end position="48"/>
    </location>
</feature>
<dbReference type="RefSeq" id="WP_150939224.1">
    <property type="nucleotide sequence ID" value="NZ_VYTZ01000017.1"/>
</dbReference>
<feature type="compositionally biased region" description="Low complexity" evidence="2">
    <location>
        <begin position="38"/>
        <end position="48"/>
    </location>
</feature>
<dbReference type="SUPFAM" id="SSF53807">
    <property type="entry name" value="Helical backbone' metal receptor"/>
    <property type="match status" value="1"/>
</dbReference>
<keyword evidence="3" id="KW-0732">Signal</keyword>
<evidence type="ECO:0000256" key="1">
    <source>
        <dbReference type="ARBA" id="ARBA00008814"/>
    </source>
</evidence>
<sequence length="324" mass="32614">MRPLRTAVAGVVLGVLGLAGCGQSGGTATSASPPPSAPSNAAPSNTAGSNTAAFPVTIQAGNGAVTIDKRPEHIVSLSPTATEILFAIGAGGQVSAVDDQSTYPPEAPKTSLSGFKPNLEAIAAAKPDLVVLANDLKGVVAGLGKVGVPVLLEPAATKLEDTYDQIRDLGAATGNVDKAEEVAGGVKQKIDALAAAAPKGKSLTYYHELDTTPYAATSSTFIGQVYALFGLKNIADEAPDAAGGYPKLSAEFVAKADPDLIFLGDTKCCGQNAAALAKRPGWSGLAAVKQGRVVELDDDVASRWGPRVADLAQAVSDAVQKAAG</sequence>
<comment type="caution">
    <text evidence="5">The sequence shown here is derived from an EMBL/GenBank/DDBJ whole genome shotgun (WGS) entry which is preliminary data.</text>
</comment>
<feature type="domain" description="Fe/B12 periplasmic-binding" evidence="4">
    <location>
        <begin position="73"/>
        <end position="323"/>
    </location>
</feature>
<dbReference type="PROSITE" id="PS51257">
    <property type="entry name" value="PROKAR_LIPOPROTEIN"/>
    <property type="match status" value="1"/>
</dbReference>
<evidence type="ECO:0000259" key="4">
    <source>
        <dbReference type="PROSITE" id="PS50983"/>
    </source>
</evidence>
<name>A0A5J5JSV1_9ACTN</name>
<accession>A0A5J5JSV1</accession>
<dbReference type="Gene3D" id="3.40.50.1980">
    <property type="entry name" value="Nitrogenase molybdenum iron protein domain"/>
    <property type="match status" value="2"/>
</dbReference>
<dbReference type="Pfam" id="PF01497">
    <property type="entry name" value="Peripla_BP_2"/>
    <property type="match status" value="1"/>
</dbReference>
<dbReference type="GO" id="GO:0071281">
    <property type="term" value="P:cellular response to iron ion"/>
    <property type="evidence" value="ECO:0007669"/>
    <property type="project" value="TreeGrafter"/>
</dbReference>
<dbReference type="PROSITE" id="PS50983">
    <property type="entry name" value="FE_B12_PBP"/>
    <property type="match status" value="1"/>
</dbReference>